<gene>
    <name evidence="2" type="ORF">BDV33DRAFT_149870</name>
</gene>
<keyword evidence="1" id="KW-0812">Transmembrane</keyword>
<dbReference type="EMBL" id="ML733474">
    <property type="protein sequence ID" value="KAB8216779.1"/>
    <property type="molecule type" value="Genomic_DNA"/>
</dbReference>
<dbReference type="Proteomes" id="UP000326799">
    <property type="component" value="Unassembled WGS sequence"/>
</dbReference>
<keyword evidence="1" id="KW-1133">Transmembrane helix</keyword>
<protein>
    <submittedName>
        <fullName evidence="2">Uncharacterized protein</fullName>
    </submittedName>
</protein>
<evidence type="ECO:0000256" key="1">
    <source>
        <dbReference type="SAM" id="Phobius"/>
    </source>
</evidence>
<proteinExistence type="predicted"/>
<dbReference type="AlphaFoldDB" id="A0A5N6EHQ6"/>
<keyword evidence="1" id="KW-0472">Membrane</keyword>
<sequence length="120" mass="13604">MTVYCSSTISHRSATTEKREYTWSILVQVLFSSSLRTLFGLVTVSFVLSLIINSRFTGSWHLVAGLFVNMGPSLTKHLQKKKRMSADCFNSFLLNGSFSLFLFSSLRQRTLVRRDCGPQL</sequence>
<reference evidence="2 3" key="1">
    <citation type="submission" date="2019-04" db="EMBL/GenBank/DDBJ databases">
        <title>Fungal friends and foes A comparative genomics study of 23 Aspergillus species from section Flavi.</title>
        <authorList>
            <consortium name="DOE Joint Genome Institute"/>
            <person name="Kjaerbolling I."/>
            <person name="Vesth T.C."/>
            <person name="Frisvad J.C."/>
            <person name="Nybo J.L."/>
            <person name="Theobald S."/>
            <person name="Kildgaard S."/>
            <person name="Petersen T.I."/>
            <person name="Kuo A."/>
            <person name="Sato A."/>
            <person name="Lyhne E.K."/>
            <person name="Kogle M.E."/>
            <person name="Wiebenga A."/>
            <person name="Kun R.S."/>
            <person name="Lubbers R.J."/>
            <person name="Makela M.R."/>
            <person name="Barry K."/>
            <person name="Chovatia M."/>
            <person name="Clum A."/>
            <person name="Daum C."/>
            <person name="Haridas S."/>
            <person name="He G."/>
            <person name="LaButti K."/>
            <person name="Lipzen A."/>
            <person name="Mondo S."/>
            <person name="Pangilinan J."/>
            <person name="Riley R."/>
            <person name="Salamov A."/>
            <person name="Simmons B.A."/>
            <person name="Magnuson J.K."/>
            <person name="Henrissat B."/>
            <person name="Mortensen U.H."/>
            <person name="Larsen T.O."/>
            <person name="De vries R.P."/>
            <person name="Grigoriev I.V."/>
            <person name="Machida M."/>
            <person name="Baker S.E."/>
            <person name="Andersen M.R."/>
        </authorList>
    </citation>
    <scope>NUCLEOTIDE SEQUENCE [LARGE SCALE GENOMIC DNA]</scope>
    <source>
        <strain evidence="2 3">CBS 126849</strain>
    </source>
</reference>
<evidence type="ECO:0000313" key="3">
    <source>
        <dbReference type="Proteomes" id="UP000326799"/>
    </source>
</evidence>
<organism evidence="2 3">
    <name type="scientific">Aspergillus novoparasiticus</name>
    <dbReference type="NCBI Taxonomy" id="986946"/>
    <lineage>
        <taxon>Eukaryota</taxon>
        <taxon>Fungi</taxon>
        <taxon>Dikarya</taxon>
        <taxon>Ascomycota</taxon>
        <taxon>Pezizomycotina</taxon>
        <taxon>Eurotiomycetes</taxon>
        <taxon>Eurotiomycetidae</taxon>
        <taxon>Eurotiales</taxon>
        <taxon>Aspergillaceae</taxon>
        <taxon>Aspergillus</taxon>
        <taxon>Aspergillus subgen. Circumdati</taxon>
    </lineage>
</organism>
<accession>A0A5N6EHQ6</accession>
<feature type="transmembrane region" description="Helical" evidence="1">
    <location>
        <begin position="58"/>
        <end position="75"/>
    </location>
</feature>
<keyword evidence="3" id="KW-1185">Reference proteome</keyword>
<evidence type="ECO:0000313" key="2">
    <source>
        <dbReference type="EMBL" id="KAB8216779.1"/>
    </source>
</evidence>
<name>A0A5N6EHQ6_9EURO</name>
<feature type="transmembrane region" description="Helical" evidence="1">
    <location>
        <begin position="21"/>
        <end position="52"/>
    </location>
</feature>